<evidence type="ECO:0000256" key="2">
    <source>
        <dbReference type="ARBA" id="ARBA00022737"/>
    </source>
</evidence>
<dbReference type="InterPro" id="IPR019775">
    <property type="entry name" value="WD40_repeat_CS"/>
</dbReference>
<dbReference type="SUPFAM" id="SSF52129">
    <property type="entry name" value="Caspase-like"/>
    <property type="match status" value="1"/>
</dbReference>
<evidence type="ECO:0000313" key="7">
    <source>
        <dbReference type="EMBL" id="SDY41382.1"/>
    </source>
</evidence>
<dbReference type="SUPFAM" id="SSF50998">
    <property type="entry name" value="Quinoprotein alcohol dehydrogenase-like"/>
    <property type="match status" value="1"/>
</dbReference>
<dbReference type="PROSITE" id="PS50294">
    <property type="entry name" value="WD_REPEATS_REGION"/>
    <property type="match status" value="3"/>
</dbReference>
<feature type="repeat" description="WD" evidence="3">
    <location>
        <begin position="958"/>
        <end position="999"/>
    </location>
</feature>
<dbReference type="SUPFAM" id="SSF52540">
    <property type="entry name" value="P-loop containing nucleoside triphosphate hydrolases"/>
    <property type="match status" value="1"/>
</dbReference>
<feature type="domain" description="Peptidase C14 caspase" evidence="5">
    <location>
        <begin position="50"/>
        <end position="233"/>
    </location>
</feature>
<dbReference type="InterPro" id="IPR011047">
    <property type="entry name" value="Quinoprotein_ADH-like_sf"/>
</dbReference>
<dbReference type="STRING" id="418495.SAMN05216215_102652"/>
<dbReference type="InterPro" id="IPR029030">
    <property type="entry name" value="Caspase-like_dom_sf"/>
</dbReference>
<dbReference type="Pfam" id="PF00656">
    <property type="entry name" value="Peptidase_C14"/>
    <property type="match status" value="1"/>
</dbReference>
<dbReference type="GO" id="GO:0006508">
    <property type="term" value="P:proteolysis"/>
    <property type="evidence" value="ECO:0007669"/>
    <property type="project" value="InterPro"/>
</dbReference>
<dbReference type="PANTHER" id="PTHR44129">
    <property type="entry name" value="WD REPEAT-CONTAINING PROTEIN POP1"/>
    <property type="match status" value="1"/>
</dbReference>
<dbReference type="Pfam" id="PF20703">
    <property type="entry name" value="nSTAND1"/>
    <property type="match status" value="1"/>
</dbReference>
<keyword evidence="1 3" id="KW-0853">WD repeat</keyword>
<dbReference type="InterPro" id="IPR050349">
    <property type="entry name" value="WD_LIS1/nudF_dynein_reg"/>
</dbReference>
<dbReference type="Proteomes" id="UP000199529">
    <property type="component" value="Unassembled WGS sequence"/>
</dbReference>
<evidence type="ECO:0000259" key="5">
    <source>
        <dbReference type="Pfam" id="PF00656"/>
    </source>
</evidence>
<dbReference type="GO" id="GO:0004197">
    <property type="term" value="F:cysteine-type endopeptidase activity"/>
    <property type="evidence" value="ECO:0007669"/>
    <property type="project" value="InterPro"/>
</dbReference>
<evidence type="ECO:0000256" key="1">
    <source>
        <dbReference type="ARBA" id="ARBA00022574"/>
    </source>
</evidence>
<dbReference type="InterPro" id="IPR049052">
    <property type="entry name" value="nSTAND1"/>
</dbReference>
<dbReference type="InterPro" id="IPR027417">
    <property type="entry name" value="P-loop_NTPase"/>
</dbReference>
<organism evidence="7 8">
    <name type="scientific">Saccharopolyspora shandongensis</name>
    <dbReference type="NCBI Taxonomy" id="418495"/>
    <lineage>
        <taxon>Bacteria</taxon>
        <taxon>Bacillati</taxon>
        <taxon>Actinomycetota</taxon>
        <taxon>Actinomycetes</taxon>
        <taxon>Pseudonocardiales</taxon>
        <taxon>Pseudonocardiaceae</taxon>
        <taxon>Saccharopolyspora</taxon>
    </lineage>
</organism>
<protein>
    <submittedName>
        <fullName evidence="7">WD-40 repeat-containing protein</fullName>
    </submittedName>
</protein>
<accession>A0A1H3JN79</accession>
<dbReference type="EMBL" id="FNOK01000026">
    <property type="protein sequence ID" value="SDY41382.1"/>
    <property type="molecule type" value="Genomic_DNA"/>
</dbReference>
<feature type="region of interest" description="Disordered" evidence="4">
    <location>
        <begin position="259"/>
        <end position="283"/>
    </location>
</feature>
<dbReference type="InterPro" id="IPR036322">
    <property type="entry name" value="WD40_repeat_dom_sf"/>
</dbReference>
<keyword evidence="8" id="KW-1185">Reference proteome</keyword>
<reference evidence="8" key="1">
    <citation type="submission" date="2016-10" db="EMBL/GenBank/DDBJ databases">
        <authorList>
            <person name="Varghese N."/>
            <person name="Submissions S."/>
        </authorList>
    </citation>
    <scope>NUCLEOTIDE SEQUENCE [LARGE SCALE GENOMIC DNA]</scope>
    <source>
        <strain evidence="8">CGMCC 4.3530</strain>
    </source>
</reference>
<dbReference type="Pfam" id="PF00400">
    <property type="entry name" value="WD40"/>
    <property type="match status" value="4"/>
</dbReference>
<dbReference type="NCBIfam" id="NF047832">
    <property type="entry name" value="caspase_w_EACC1"/>
    <property type="match status" value="1"/>
</dbReference>
<name>A0A1H3JN79_9PSEU</name>
<dbReference type="Gene3D" id="3.40.50.1460">
    <property type="match status" value="1"/>
</dbReference>
<gene>
    <name evidence="7" type="ORF">SAMN05216215_102652</name>
</gene>
<sequence>MTRPGPSADGPIVSPLTLGLPGTRVLVAGTGKHVSTSPLPDVPAVPGTVRDLAQVLTDRCGLAEGNLLRPLIDPTPSALESALIDAASQATDALLFYYVGHGLVSAGNELYLATRDTDHFARALATKALPFSAVRDALTDSRAQAVVVILDCCFSGRARGSFGTPVADALELATMGGTYLLASAAPETRALAPEGRKHTAFSGELITFLRDGDPTMPALLTAEDAYRHLSRTLPRHGFPQPHRQLSGRTGELVLATNPAAPTVTAPRPPGRTEENPRTDQPCPYLGLDAFSTADVRYFFGRGELTATLMRHLAARAQDTSLAAVVGPSGAGKSSLLHAGLLPAVKQGRLPIHGSRTWPSSVLTPGEHPLDTLAARFAQLAGTSREALRAELAANPMTFAQIVRDAGRTRADGTEVPDGRILLVVDQFEEVFACPDEDERRAFIQALCAAAQSGEGGTPAPALVVLGIRADAYSRCLAYPELLPALEDGQLLVKPMSEQELRETIEKPAEVAGLPLEDGLAELLLQDLRSGQDVAQDTGGTLPLLSFALLGTWQRREPHTGTLTLAGYRATGGIWKAVTQQADATFDELGDAEQRAARTLLLRMVRLSEGVDDGRRPVNVTDLLRERPGHETEAMRHALDAFVQARLVTVDQDTAQITHEALLRTWPRLRNWIDEDRSGLLVHQRLAEAADAWQRENRDRTTLYRGSRLAAARQWVGDHEPRAGLTALERDFLRASTRAGLLSRLLVIGVVGALLLAGVVAVQQSWINAERDEEAASVQLATQADAIRTSDPAAALQLSLAAYRTAKTPEARAAIHAAVTTPYPISLPGHTGDVLNVAYSSNGRVLASSATDHTVRLWDVSDVRHPAGGAVLPTPGTAAIAFSPDGRLLAGHSRRTLFVWDVTDPRHPVEKARVESATDLAMTVAFSPDGRMLAAGSDEGRLRLWDLSDISRPTPQHTLFVDTEDVTSVAFRPDGATLAAASTGGTVRLWNLAEAQPSVISTLPAESASAVVFSPEGRWLIAGGVFGRMESWDVTDPRNPVSKSLGLHSTGDWISAGDLTSTLGPKWDKGDVLSIAFSPNGEHFAASSSSGTVQRYEFTDTGLTDPLMTSLNSFRSGSPARAVAFSPDNHQIVAGRDRGVVQIWTTPSAPPLPTRLSTYQFTGTPGSVFGGGGNVLIGFHEDGAQLWDITDRRRPTVAAVLPQPWQSGGFLSDGRTLIAFAGDRSSVALWDVGDPRHPVIRSTIAKPGPETGNLRVAVGLENHVLAMHNDADDAIHLFDIAAPDRPVEAARVASASGVKGFDLSSGGRRLVVFDDLYRIRLWDLTDLRLPIGGDAVGSDDPDDGDFDTTGFKQSFVSNDRLYGLVPDREVTLWQLTGSGNAERRGELPPASAMSVSREGAVVITASTMSRTIELWDVGDLGHPSVLSSIPIEDEDESVSSTLTSDDDRFLAVAMRTDRSSSFFGRTVRLWDVADPAAVAEHFTIPAETIALEFGPDDHTLAVDTDNPEIGQGVVLLELDSDRLYEDLCSYNVPAMNAEQWARHVPNRPYRSACA</sequence>
<dbReference type="InterPro" id="IPR001680">
    <property type="entry name" value="WD40_rpt"/>
</dbReference>
<evidence type="ECO:0000259" key="6">
    <source>
        <dbReference type="Pfam" id="PF20703"/>
    </source>
</evidence>
<proteinExistence type="predicted"/>
<dbReference type="SMART" id="SM00320">
    <property type="entry name" value="WD40"/>
    <property type="match status" value="10"/>
</dbReference>
<feature type="repeat" description="WD" evidence="3">
    <location>
        <begin position="826"/>
        <end position="860"/>
    </location>
</feature>
<feature type="repeat" description="WD" evidence="3">
    <location>
        <begin position="913"/>
        <end position="947"/>
    </location>
</feature>
<dbReference type="InterPro" id="IPR011600">
    <property type="entry name" value="Pept_C14_caspase"/>
</dbReference>
<keyword evidence="2" id="KW-0677">Repeat</keyword>
<dbReference type="PROSITE" id="PS50082">
    <property type="entry name" value="WD_REPEATS_2"/>
    <property type="match status" value="3"/>
</dbReference>
<dbReference type="Gene3D" id="2.130.10.10">
    <property type="entry name" value="YVTN repeat-like/Quinoprotein amine dehydrogenase"/>
    <property type="match status" value="4"/>
</dbReference>
<feature type="domain" description="Novel STAND NTPase 1" evidence="6">
    <location>
        <begin position="283"/>
        <end position="699"/>
    </location>
</feature>
<dbReference type="SUPFAM" id="SSF50978">
    <property type="entry name" value="WD40 repeat-like"/>
    <property type="match status" value="1"/>
</dbReference>
<evidence type="ECO:0000313" key="8">
    <source>
        <dbReference type="Proteomes" id="UP000199529"/>
    </source>
</evidence>
<dbReference type="PROSITE" id="PS00678">
    <property type="entry name" value="WD_REPEATS_1"/>
    <property type="match status" value="1"/>
</dbReference>
<evidence type="ECO:0000256" key="3">
    <source>
        <dbReference type="PROSITE-ProRule" id="PRU00221"/>
    </source>
</evidence>
<dbReference type="CDD" id="cd00200">
    <property type="entry name" value="WD40"/>
    <property type="match status" value="1"/>
</dbReference>
<evidence type="ECO:0000256" key="4">
    <source>
        <dbReference type="SAM" id="MobiDB-lite"/>
    </source>
</evidence>
<dbReference type="InterPro" id="IPR015943">
    <property type="entry name" value="WD40/YVTN_repeat-like_dom_sf"/>
</dbReference>